<keyword evidence="1" id="KW-0732">Signal</keyword>
<dbReference type="InParanoid" id="A0A543B385"/>
<keyword evidence="3" id="KW-0269">Exonuclease</keyword>
<dbReference type="OrthoDB" id="3531939at2"/>
<dbReference type="GO" id="GO:0004527">
    <property type="term" value="F:exonuclease activity"/>
    <property type="evidence" value="ECO:0007669"/>
    <property type="project" value="UniProtKB-KW"/>
</dbReference>
<evidence type="ECO:0000256" key="1">
    <source>
        <dbReference type="SAM" id="SignalP"/>
    </source>
</evidence>
<sequence length="318" mass="34662">MRSTRYLAAVCTAVVAVVATLILAVSTGEADADPIETRSEQTYNVWLQNIAGWKMHRASTTNGLVAAVTASIRNRDADFVAFNEMCRQQYNAIIGELRAAGWPQDSTNFARFGAVRSDVCDGQDFGNAIFSRDPLGNAERLPLPDDGSVADHTVLCAPLQVQPTVRFCTTHITTSNEVIDGVKANQRQLDAANVHMEDYHRAGETVIIAGDFNAQPNYGRMNGWYSANLDTPNNSDNTGYYRELDDDDEQHCLGYGEPTVGVGDPPGQCVPEKKIDMIFVRENRIVGDYWADALAISQNCGGPCSDHKILIGQVTVAV</sequence>
<keyword evidence="3" id="KW-0540">Nuclease</keyword>
<dbReference type="Pfam" id="PF03372">
    <property type="entry name" value="Exo_endo_phos"/>
    <property type="match status" value="1"/>
</dbReference>
<dbReference type="RefSeq" id="WP_142044431.1">
    <property type="nucleotide sequence ID" value="NZ_JBHTGS010000002.1"/>
</dbReference>
<accession>A0A543B385</accession>
<dbReference type="AlphaFoldDB" id="A0A543B385"/>
<organism evidence="3 4">
    <name type="scientific">Stackebrandtia endophytica</name>
    <dbReference type="NCBI Taxonomy" id="1496996"/>
    <lineage>
        <taxon>Bacteria</taxon>
        <taxon>Bacillati</taxon>
        <taxon>Actinomycetota</taxon>
        <taxon>Actinomycetes</taxon>
        <taxon>Glycomycetales</taxon>
        <taxon>Glycomycetaceae</taxon>
        <taxon>Stackebrandtia</taxon>
    </lineage>
</organism>
<feature type="domain" description="Endonuclease/exonuclease/phosphatase" evidence="2">
    <location>
        <begin position="42"/>
        <end position="307"/>
    </location>
</feature>
<comment type="caution">
    <text evidence="3">The sequence shown here is derived from an EMBL/GenBank/DDBJ whole genome shotgun (WGS) entry which is preliminary data.</text>
</comment>
<dbReference type="InterPro" id="IPR005135">
    <property type="entry name" value="Endo/exonuclease/phosphatase"/>
</dbReference>
<evidence type="ECO:0000259" key="2">
    <source>
        <dbReference type="Pfam" id="PF03372"/>
    </source>
</evidence>
<gene>
    <name evidence="3" type="ORF">FB566_4863</name>
</gene>
<dbReference type="Proteomes" id="UP000317043">
    <property type="component" value="Unassembled WGS sequence"/>
</dbReference>
<proteinExistence type="predicted"/>
<feature type="signal peptide" evidence="1">
    <location>
        <begin position="1"/>
        <end position="32"/>
    </location>
</feature>
<keyword evidence="3" id="KW-0255">Endonuclease</keyword>
<keyword evidence="3" id="KW-0378">Hydrolase</keyword>
<name>A0A543B385_9ACTN</name>
<dbReference type="InterPro" id="IPR036691">
    <property type="entry name" value="Endo/exonu/phosph_ase_sf"/>
</dbReference>
<dbReference type="GO" id="GO:0004519">
    <property type="term" value="F:endonuclease activity"/>
    <property type="evidence" value="ECO:0007669"/>
    <property type="project" value="UniProtKB-KW"/>
</dbReference>
<dbReference type="Gene3D" id="3.60.10.10">
    <property type="entry name" value="Endonuclease/exonuclease/phosphatase"/>
    <property type="match status" value="1"/>
</dbReference>
<reference evidence="3 4" key="1">
    <citation type="submission" date="2019-06" db="EMBL/GenBank/DDBJ databases">
        <title>Sequencing the genomes of 1000 actinobacteria strains.</title>
        <authorList>
            <person name="Klenk H.-P."/>
        </authorList>
    </citation>
    <scope>NUCLEOTIDE SEQUENCE [LARGE SCALE GENOMIC DNA]</scope>
    <source>
        <strain evidence="3 4">DSM 45928</strain>
    </source>
</reference>
<evidence type="ECO:0000313" key="4">
    <source>
        <dbReference type="Proteomes" id="UP000317043"/>
    </source>
</evidence>
<feature type="chain" id="PRO_5021698955" evidence="1">
    <location>
        <begin position="33"/>
        <end position="318"/>
    </location>
</feature>
<dbReference type="SUPFAM" id="SSF56219">
    <property type="entry name" value="DNase I-like"/>
    <property type="match status" value="1"/>
</dbReference>
<keyword evidence="4" id="KW-1185">Reference proteome</keyword>
<protein>
    <submittedName>
        <fullName evidence="3">Endonuclease/exonuclease/phosphatase family metal-dependent hydrolase</fullName>
    </submittedName>
</protein>
<evidence type="ECO:0000313" key="3">
    <source>
        <dbReference type="EMBL" id="TQL79262.1"/>
    </source>
</evidence>
<dbReference type="EMBL" id="VFOW01000001">
    <property type="protein sequence ID" value="TQL79262.1"/>
    <property type="molecule type" value="Genomic_DNA"/>
</dbReference>